<evidence type="ECO:0000256" key="4">
    <source>
        <dbReference type="SAM" id="MobiDB-lite"/>
    </source>
</evidence>
<dbReference type="PANTHER" id="PTHR13266:SF1">
    <property type="entry name" value="PROTEASOME INHIBITOR PI31 SUBUNIT"/>
    <property type="match status" value="1"/>
</dbReference>
<dbReference type="Gene3D" id="3.40.1000.30">
    <property type="match status" value="1"/>
</dbReference>
<dbReference type="Pfam" id="PF11566">
    <property type="entry name" value="PI31_Prot_N"/>
    <property type="match status" value="1"/>
</dbReference>
<protein>
    <recommendedName>
        <fullName evidence="2">Proteasome inhibitor PI31 subunit</fullName>
    </recommendedName>
</protein>
<comment type="similarity">
    <text evidence="1">Belongs to the proteasome inhibitor PI31 family.</text>
</comment>
<evidence type="ECO:0000313" key="7">
    <source>
        <dbReference type="Proteomes" id="UP001162164"/>
    </source>
</evidence>
<organism evidence="6 7">
    <name type="scientific">Molorchus minor</name>
    <dbReference type="NCBI Taxonomy" id="1323400"/>
    <lineage>
        <taxon>Eukaryota</taxon>
        <taxon>Metazoa</taxon>
        <taxon>Ecdysozoa</taxon>
        <taxon>Arthropoda</taxon>
        <taxon>Hexapoda</taxon>
        <taxon>Insecta</taxon>
        <taxon>Pterygota</taxon>
        <taxon>Neoptera</taxon>
        <taxon>Endopterygota</taxon>
        <taxon>Coleoptera</taxon>
        <taxon>Polyphaga</taxon>
        <taxon>Cucujiformia</taxon>
        <taxon>Chrysomeloidea</taxon>
        <taxon>Cerambycidae</taxon>
        <taxon>Lamiinae</taxon>
        <taxon>Monochamini</taxon>
        <taxon>Molorchus</taxon>
    </lineage>
</organism>
<evidence type="ECO:0000256" key="3">
    <source>
        <dbReference type="ARBA" id="ARBA00022942"/>
    </source>
</evidence>
<keyword evidence="7" id="KW-1185">Reference proteome</keyword>
<accession>A0ABQ9K352</accession>
<comment type="caution">
    <text evidence="6">The sequence shown here is derived from an EMBL/GenBank/DDBJ whole genome shotgun (WGS) entry which is preliminary data.</text>
</comment>
<evidence type="ECO:0000259" key="5">
    <source>
        <dbReference type="Pfam" id="PF11566"/>
    </source>
</evidence>
<dbReference type="InterPro" id="IPR021625">
    <property type="entry name" value="PI31_Prot_N"/>
</dbReference>
<dbReference type="EMBL" id="JAPWTJ010000036">
    <property type="protein sequence ID" value="KAJ8984422.1"/>
    <property type="molecule type" value="Genomic_DNA"/>
</dbReference>
<name>A0ABQ9K352_9CUCU</name>
<evidence type="ECO:0000256" key="1">
    <source>
        <dbReference type="ARBA" id="ARBA00006405"/>
    </source>
</evidence>
<gene>
    <name evidence="6" type="ORF">NQ317_012485</name>
</gene>
<proteinExistence type="inferred from homology"/>
<evidence type="ECO:0000256" key="2">
    <source>
        <dbReference type="ARBA" id="ARBA00015575"/>
    </source>
</evidence>
<dbReference type="InterPro" id="IPR045128">
    <property type="entry name" value="PI31-like"/>
</dbReference>
<feature type="domain" description="PI31 proteasome regulator N-terminal" evidence="5">
    <location>
        <begin position="16"/>
        <end position="56"/>
    </location>
</feature>
<sequence>MASSLFGWDLLYSSVEKDIRNNQDILVCLTHLVLVSNGFKCIGLGESKTIDGSETKVRLFPKHKKTGTLEEMIPDCKSMVDTIKKQLIDKVVVSTKSREVSIQTESARESREPRSTLLEDPISGMVPPRIPIGIPAHSIIDPLSPLSNVGRSDLDPFGGLDPLRVPNRIIPPGGGGMIFQPPPPQLPPGNLGIPPGSLPPGARFDPFRPPDANRFPPRRTRPDNDELPPPGYDDMFM</sequence>
<feature type="compositionally biased region" description="Low complexity" evidence="4">
    <location>
        <begin position="188"/>
        <end position="201"/>
    </location>
</feature>
<evidence type="ECO:0000313" key="6">
    <source>
        <dbReference type="EMBL" id="KAJ8984422.1"/>
    </source>
</evidence>
<dbReference type="Proteomes" id="UP001162164">
    <property type="component" value="Unassembled WGS sequence"/>
</dbReference>
<reference evidence="6" key="1">
    <citation type="journal article" date="2023" name="Insect Mol. Biol.">
        <title>Genome sequencing provides insights into the evolution of gene families encoding plant cell wall-degrading enzymes in longhorned beetles.</title>
        <authorList>
            <person name="Shin N.R."/>
            <person name="Okamura Y."/>
            <person name="Kirsch R."/>
            <person name="Pauchet Y."/>
        </authorList>
    </citation>
    <scope>NUCLEOTIDE SEQUENCE</scope>
    <source>
        <strain evidence="6">MMC_N1</strain>
    </source>
</reference>
<dbReference type="PANTHER" id="PTHR13266">
    <property type="entry name" value="PROTEASOME INHIBITOR"/>
    <property type="match status" value="1"/>
</dbReference>
<feature type="region of interest" description="Disordered" evidence="4">
    <location>
        <begin position="103"/>
        <end position="123"/>
    </location>
</feature>
<feature type="region of interest" description="Disordered" evidence="4">
    <location>
        <begin position="178"/>
        <end position="237"/>
    </location>
</feature>
<keyword evidence="3" id="KW-0647">Proteasome</keyword>